<dbReference type="SMART" id="SM00267">
    <property type="entry name" value="GGDEF"/>
    <property type="match status" value="1"/>
</dbReference>
<evidence type="ECO:0000259" key="4">
    <source>
        <dbReference type="PROSITE" id="PS50887"/>
    </source>
</evidence>
<organism evidence="5 6">
    <name type="scientific">Pseudoalteromonas gelatinilytica</name>
    <dbReference type="NCBI Taxonomy" id="1703256"/>
    <lineage>
        <taxon>Bacteria</taxon>
        <taxon>Pseudomonadati</taxon>
        <taxon>Pseudomonadota</taxon>
        <taxon>Gammaproteobacteria</taxon>
        <taxon>Alteromonadales</taxon>
        <taxon>Pseudoalteromonadaceae</taxon>
        <taxon>Pseudoalteromonas</taxon>
    </lineage>
</organism>
<feature type="coiled-coil region" evidence="3">
    <location>
        <begin position="132"/>
        <end position="173"/>
    </location>
</feature>
<accession>A0ABQ1TNU5</accession>
<dbReference type="PANTHER" id="PTHR45138:SF9">
    <property type="entry name" value="DIGUANYLATE CYCLASE DGCM-RELATED"/>
    <property type="match status" value="1"/>
</dbReference>
<sequence length="334" mass="37684">MMFHDSMAIAQEKMTKVCIFLEHHALPPSPLNYQVVYTYVSQSNPKLNAAIDRAVAQRKTIDCVYVEQLYFDFMEQGHKMKTAIVRNVDSVINTLSRNASNNEQNIVRFADQITDCVHSIDENNIEQTRHALKMLSKQSEVLLNQHRQFKQEIAKAKALQEKTQKQLTQLRKQHITDQQTGLYKRHYLNQQTQLWVGQNKAVCAISIHIENLNHFIENYGDVIGEVILNKVAKQVQKYVRESGLPGRTSKDEFTILLADIEPETANLIAEKVRNGVEKLRFVSSKNGTKLPAITLALGIAKHEGDGDFNSLARKASLAAAKAKSLGQSSFIAGQ</sequence>
<dbReference type="Pfam" id="PF00990">
    <property type="entry name" value="GGDEF"/>
    <property type="match status" value="1"/>
</dbReference>
<evidence type="ECO:0000256" key="1">
    <source>
        <dbReference type="ARBA" id="ARBA00012528"/>
    </source>
</evidence>
<comment type="catalytic activity">
    <reaction evidence="2">
        <text>2 GTP = 3',3'-c-di-GMP + 2 diphosphate</text>
        <dbReference type="Rhea" id="RHEA:24898"/>
        <dbReference type="ChEBI" id="CHEBI:33019"/>
        <dbReference type="ChEBI" id="CHEBI:37565"/>
        <dbReference type="ChEBI" id="CHEBI:58805"/>
        <dbReference type="EC" id="2.7.7.65"/>
    </reaction>
</comment>
<feature type="domain" description="GGDEF" evidence="4">
    <location>
        <begin position="200"/>
        <end position="334"/>
    </location>
</feature>
<dbReference type="InterPro" id="IPR000160">
    <property type="entry name" value="GGDEF_dom"/>
</dbReference>
<dbReference type="SUPFAM" id="SSF55073">
    <property type="entry name" value="Nucleotide cyclase"/>
    <property type="match status" value="1"/>
</dbReference>
<evidence type="ECO:0000313" key="5">
    <source>
        <dbReference type="EMBL" id="GGE97881.1"/>
    </source>
</evidence>
<keyword evidence="3" id="KW-0175">Coiled coil</keyword>
<protein>
    <recommendedName>
        <fullName evidence="1">diguanylate cyclase</fullName>
        <ecNumber evidence="1">2.7.7.65</ecNumber>
    </recommendedName>
</protein>
<keyword evidence="6" id="KW-1185">Reference proteome</keyword>
<dbReference type="InterPro" id="IPR043128">
    <property type="entry name" value="Rev_trsase/Diguanyl_cyclase"/>
</dbReference>
<evidence type="ECO:0000313" key="6">
    <source>
        <dbReference type="Proteomes" id="UP000638462"/>
    </source>
</evidence>
<dbReference type="PANTHER" id="PTHR45138">
    <property type="entry name" value="REGULATORY COMPONENTS OF SENSORY TRANSDUCTION SYSTEM"/>
    <property type="match status" value="1"/>
</dbReference>
<dbReference type="EC" id="2.7.7.65" evidence="1"/>
<name>A0ABQ1TNU5_9GAMM</name>
<dbReference type="PROSITE" id="PS50887">
    <property type="entry name" value="GGDEF"/>
    <property type="match status" value="1"/>
</dbReference>
<comment type="caution">
    <text evidence="5">The sequence shown here is derived from an EMBL/GenBank/DDBJ whole genome shotgun (WGS) entry which is preliminary data.</text>
</comment>
<evidence type="ECO:0000256" key="2">
    <source>
        <dbReference type="ARBA" id="ARBA00034247"/>
    </source>
</evidence>
<proteinExistence type="predicted"/>
<dbReference type="InterPro" id="IPR029787">
    <property type="entry name" value="Nucleotide_cyclase"/>
</dbReference>
<evidence type="ECO:0000256" key="3">
    <source>
        <dbReference type="SAM" id="Coils"/>
    </source>
</evidence>
<dbReference type="NCBIfam" id="TIGR00254">
    <property type="entry name" value="GGDEF"/>
    <property type="match status" value="1"/>
</dbReference>
<dbReference type="EMBL" id="BMIT01000008">
    <property type="protein sequence ID" value="GGE97881.1"/>
    <property type="molecule type" value="Genomic_DNA"/>
</dbReference>
<gene>
    <name evidence="5" type="ORF">GCM10008027_23490</name>
</gene>
<dbReference type="Gene3D" id="3.30.70.270">
    <property type="match status" value="1"/>
</dbReference>
<dbReference type="Proteomes" id="UP000638462">
    <property type="component" value="Unassembled WGS sequence"/>
</dbReference>
<dbReference type="InterPro" id="IPR050469">
    <property type="entry name" value="Diguanylate_Cyclase"/>
</dbReference>
<reference evidence="6" key="1">
    <citation type="journal article" date="2019" name="Int. J. Syst. Evol. Microbiol.">
        <title>The Global Catalogue of Microorganisms (GCM) 10K type strain sequencing project: providing services to taxonomists for standard genome sequencing and annotation.</title>
        <authorList>
            <consortium name="The Broad Institute Genomics Platform"/>
            <consortium name="The Broad Institute Genome Sequencing Center for Infectious Disease"/>
            <person name="Wu L."/>
            <person name="Ma J."/>
        </authorList>
    </citation>
    <scope>NUCLEOTIDE SEQUENCE [LARGE SCALE GENOMIC DNA]</scope>
    <source>
        <strain evidence="6">CGMCC 1.15394</strain>
    </source>
</reference>